<dbReference type="Proteomes" id="UP001162029">
    <property type="component" value="Unassembled WGS sequence"/>
</dbReference>
<evidence type="ECO:0000256" key="2">
    <source>
        <dbReference type="ARBA" id="ARBA00022692"/>
    </source>
</evidence>
<dbReference type="EMBL" id="CANTFM010002670">
    <property type="protein sequence ID" value="CAI5747110.1"/>
    <property type="molecule type" value="Genomic_DNA"/>
</dbReference>
<dbReference type="AlphaFoldDB" id="A0AAV0VD54"/>
<dbReference type="PANTHER" id="PTHR35518">
    <property type="entry name" value="MAINTENANCE OF TELOMOERE CAPPING"/>
    <property type="match status" value="1"/>
</dbReference>
<evidence type="ECO:0000256" key="3">
    <source>
        <dbReference type="ARBA" id="ARBA00022989"/>
    </source>
</evidence>
<evidence type="ECO:0000256" key="4">
    <source>
        <dbReference type="ARBA" id="ARBA00023136"/>
    </source>
</evidence>
<name>A0AAV0VD54_9STRA</name>
<dbReference type="GO" id="GO:0016020">
    <property type="term" value="C:membrane"/>
    <property type="evidence" value="ECO:0007669"/>
    <property type="project" value="UniProtKB-SubCell"/>
</dbReference>
<reference evidence="5" key="1">
    <citation type="submission" date="2022-12" db="EMBL/GenBank/DDBJ databases">
        <authorList>
            <person name="Webb A."/>
        </authorList>
    </citation>
    <scope>NUCLEOTIDE SEQUENCE</scope>
    <source>
        <strain evidence="5">Pd1</strain>
    </source>
</reference>
<keyword evidence="3" id="KW-1133">Transmembrane helix</keyword>
<proteinExistence type="predicted"/>
<sequence length="151" mass="16883">MAELTREFPVILDAQSLPKYLRWNVNIIAMDNVDGAKMVVYVWSWAVNEPSTTEAEAYVLMNVEGRWVAKHRCRAGMLEWHRVSMVHRLVAENCPDGTAFAASTDPYQNYLLHEALVVKNITNTSLVINADLTPVGAPTPARSQSAVIRES</sequence>
<accession>A0AAV0VD54</accession>
<organism evidence="5 6">
    <name type="scientific">Peronospora destructor</name>
    <dbReference type="NCBI Taxonomy" id="86335"/>
    <lineage>
        <taxon>Eukaryota</taxon>
        <taxon>Sar</taxon>
        <taxon>Stramenopiles</taxon>
        <taxon>Oomycota</taxon>
        <taxon>Peronosporomycetes</taxon>
        <taxon>Peronosporales</taxon>
        <taxon>Peronosporaceae</taxon>
        <taxon>Peronospora</taxon>
    </lineage>
</organism>
<evidence type="ECO:0000313" key="6">
    <source>
        <dbReference type="Proteomes" id="UP001162029"/>
    </source>
</evidence>
<comment type="subcellular location">
    <subcellularLocation>
        <location evidence="1">Membrane</location>
    </subcellularLocation>
</comment>
<dbReference type="InterPro" id="IPR051008">
    <property type="entry name" value="Telomere_Capping_Maintenance"/>
</dbReference>
<evidence type="ECO:0000256" key="1">
    <source>
        <dbReference type="ARBA" id="ARBA00004370"/>
    </source>
</evidence>
<keyword evidence="6" id="KW-1185">Reference proteome</keyword>
<protein>
    <submittedName>
        <fullName evidence="5">Uncharacterized protein</fullName>
    </submittedName>
</protein>
<keyword evidence="4" id="KW-0472">Membrane</keyword>
<dbReference type="PANTHER" id="PTHR35518:SF2">
    <property type="entry name" value="MAINTENANCE OF TELOMERE CAPPING PROTEIN 6"/>
    <property type="match status" value="1"/>
</dbReference>
<comment type="caution">
    <text evidence="5">The sequence shown here is derived from an EMBL/GenBank/DDBJ whole genome shotgun (WGS) entry which is preliminary data.</text>
</comment>
<evidence type="ECO:0000313" key="5">
    <source>
        <dbReference type="EMBL" id="CAI5747110.1"/>
    </source>
</evidence>
<keyword evidence="2" id="KW-0812">Transmembrane</keyword>
<gene>
    <name evidence="5" type="ORF">PDE001_LOCUS12043</name>
</gene>